<protein>
    <submittedName>
        <fullName evidence="2">Uncharacterized protein</fullName>
    </submittedName>
</protein>
<comment type="caution">
    <text evidence="2">The sequence shown here is derived from an EMBL/GenBank/DDBJ whole genome shotgun (WGS) entry which is preliminary data.</text>
</comment>
<keyword evidence="1" id="KW-0812">Transmembrane</keyword>
<gene>
    <name evidence="2" type="ORF">S12H4_25690</name>
</gene>
<proteinExistence type="predicted"/>
<dbReference type="AlphaFoldDB" id="X1R7L6"/>
<keyword evidence="1" id="KW-1133">Transmembrane helix</keyword>
<keyword evidence="1" id="KW-0472">Membrane</keyword>
<accession>X1R7L6</accession>
<dbReference type="EMBL" id="BARW01014505">
    <property type="protein sequence ID" value="GAI76528.1"/>
    <property type="molecule type" value="Genomic_DNA"/>
</dbReference>
<sequence>MMLKRLEKTSREMEIAEGLFKLVLVVIILPIPILLFGLGGILLNMPNLLPIFVSFGTVVGTLISAVLVYEIIVFGH</sequence>
<organism evidence="2">
    <name type="scientific">marine sediment metagenome</name>
    <dbReference type="NCBI Taxonomy" id="412755"/>
    <lineage>
        <taxon>unclassified sequences</taxon>
        <taxon>metagenomes</taxon>
        <taxon>ecological metagenomes</taxon>
    </lineage>
</organism>
<feature type="transmembrane region" description="Helical" evidence="1">
    <location>
        <begin position="49"/>
        <end position="72"/>
    </location>
</feature>
<evidence type="ECO:0000313" key="2">
    <source>
        <dbReference type="EMBL" id="GAI76528.1"/>
    </source>
</evidence>
<reference evidence="2" key="1">
    <citation type="journal article" date="2014" name="Front. Microbiol.">
        <title>High frequency of phylogenetically diverse reductive dehalogenase-homologous genes in deep subseafloor sedimentary metagenomes.</title>
        <authorList>
            <person name="Kawai M."/>
            <person name="Futagami T."/>
            <person name="Toyoda A."/>
            <person name="Takaki Y."/>
            <person name="Nishi S."/>
            <person name="Hori S."/>
            <person name="Arai W."/>
            <person name="Tsubouchi T."/>
            <person name="Morono Y."/>
            <person name="Uchiyama I."/>
            <person name="Ito T."/>
            <person name="Fujiyama A."/>
            <person name="Inagaki F."/>
            <person name="Takami H."/>
        </authorList>
    </citation>
    <scope>NUCLEOTIDE SEQUENCE</scope>
    <source>
        <strain evidence="2">Expedition CK06-06</strain>
    </source>
</reference>
<feature type="transmembrane region" description="Helical" evidence="1">
    <location>
        <begin position="20"/>
        <end position="43"/>
    </location>
</feature>
<name>X1R7L6_9ZZZZ</name>
<evidence type="ECO:0000256" key="1">
    <source>
        <dbReference type="SAM" id="Phobius"/>
    </source>
</evidence>